<reference evidence="1 2" key="2">
    <citation type="journal article" date="2019" name="G3 (Bethesda)">
        <title>Hybrid Assembly of the Genome of the Entomopathogenic Nematode Steinernema carpocapsae Identifies the X-Chromosome.</title>
        <authorList>
            <person name="Serra L."/>
            <person name="Macchietto M."/>
            <person name="Macias-Munoz A."/>
            <person name="McGill C.J."/>
            <person name="Rodriguez I.M."/>
            <person name="Rodriguez B."/>
            <person name="Murad R."/>
            <person name="Mortazavi A."/>
        </authorList>
    </citation>
    <scope>NUCLEOTIDE SEQUENCE [LARGE SCALE GENOMIC DNA]</scope>
    <source>
        <strain evidence="1 2">ALL</strain>
    </source>
</reference>
<dbReference type="AlphaFoldDB" id="A0A4U5NE27"/>
<reference evidence="1 2" key="1">
    <citation type="journal article" date="2015" name="Genome Biol.">
        <title>Comparative genomics of Steinernema reveals deeply conserved gene regulatory networks.</title>
        <authorList>
            <person name="Dillman A.R."/>
            <person name="Macchietto M."/>
            <person name="Porter C.F."/>
            <person name="Rogers A."/>
            <person name="Williams B."/>
            <person name="Antoshechkin I."/>
            <person name="Lee M.M."/>
            <person name="Goodwin Z."/>
            <person name="Lu X."/>
            <person name="Lewis E.E."/>
            <person name="Goodrich-Blair H."/>
            <person name="Stock S.P."/>
            <person name="Adams B.J."/>
            <person name="Sternberg P.W."/>
            <person name="Mortazavi A."/>
        </authorList>
    </citation>
    <scope>NUCLEOTIDE SEQUENCE [LARGE SCALE GENOMIC DNA]</scope>
    <source>
        <strain evidence="1 2">ALL</strain>
    </source>
</reference>
<organism evidence="1 2">
    <name type="scientific">Steinernema carpocapsae</name>
    <name type="common">Entomopathogenic nematode</name>
    <dbReference type="NCBI Taxonomy" id="34508"/>
    <lineage>
        <taxon>Eukaryota</taxon>
        <taxon>Metazoa</taxon>
        <taxon>Ecdysozoa</taxon>
        <taxon>Nematoda</taxon>
        <taxon>Chromadorea</taxon>
        <taxon>Rhabditida</taxon>
        <taxon>Tylenchina</taxon>
        <taxon>Panagrolaimomorpha</taxon>
        <taxon>Strongyloidoidea</taxon>
        <taxon>Steinernematidae</taxon>
        <taxon>Steinernema</taxon>
    </lineage>
</organism>
<keyword evidence="2" id="KW-1185">Reference proteome</keyword>
<name>A0A4U5NE27_STECR</name>
<dbReference type="EMBL" id="AZBU02000004">
    <property type="protein sequence ID" value="TKR80890.1"/>
    <property type="molecule type" value="Genomic_DNA"/>
</dbReference>
<sequence>MLNKSSYTDIDITTRQSGTSRCSSSEIDRYKWTDVFCAHLYAADFSKSAQNSAAELFDSLKRYRLSKRRPRLPFSRLYFCPSGGVRCRRKRQQCVFSLCIHPR</sequence>
<comment type="caution">
    <text evidence="1">The sequence shown here is derived from an EMBL/GenBank/DDBJ whole genome shotgun (WGS) entry which is preliminary data.</text>
</comment>
<evidence type="ECO:0000313" key="1">
    <source>
        <dbReference type="EMBL" id="TKR80890.1"/>
    </source>
</evidence>
<protein>
    <submittedName>
        <fullName evidence="1">Uncharacterized protein</fullName>
    </submittedName>
</protein>
<accession>A0A4U5NE27</accession>
<gene>
    <name evidence="1" type="ORF">L596_014875</name>
</gene>
<dbReference type="Proteomes" id="UP000298663">
    <property type="component" value="Unassembled WGS sequence"/>
</dbReference>
<evidence type="ECO:0000313" key="2">
    <source>
        <dbReference type="Proteomes" id="UP000298663"/>
    </source>
</evidence>
<proteinExistence type="predicted"/>